<dbReference type="InterPro" id="IPR039155">
    <property type="entry name" value="MLEC"/>
</dbReference>
<evidence type="ECO:0000256" key="10">
    <source>
        <dbReference type="SAM" id="SignalP"/>
    </source>
</evidence>
<feature type="chain" id="PRO_5046909831" evidence="10">
    <location>
        <begin position="32"/>
        <end position="489"/>
    </location>
</feature>
<evidence type="ECO:0000256" key="8">
    <source>
        <dbReference type="ARBA" id="ARBA00023180"/>
    </source>
</evidence>
<evidence type="ECO:0000256" key="9">
    <source>
        <dbReference type="ARBA" id="ARBA00023277"/>
    </source>
</evidence>
<keyword evidence="6" id="KW-1133">Transmembrane helix</keyword>
<dbReference type="SUPFAM" id="SSF49785">
    <property type="entry name" value="Galactose-binding domain-like"/>
    <property type="match status" value="1"/>
</dbReference>
<evidence type="ECO:0000313" key="12">
    <source>
        <dbReference type="EMBL" id="MFC3689969.1"/>
    </source>
</evidence>
<keyword evidence="9" id="KW-0119">Carbohydrate metabolism</keyword>
<dbReference type="Pfam" id="PF11721">
    <property type="entry name" value="Malectin"/>
    <property type="match status" value="1"/>
</dbReference>
<feature type="signal peptide" evidence="10">
    <location>
        <begin position="1"/>
        <end position="31"/>
    </location>
</feature>
<keyword evidence="8" id="KW-0325">Glycoprotein</keyword>
<keyword evidence="13" id="KW-1185">Reference proteome</keyword>
<evidence type="ECO:0000256" key="6">
    <source>
        <dbReference type="ARBA" id="ARBA00022989"/>
    </source>
</evidence>
<dbReference type="EMBL" id="JBHRWW010000014">
    <property type="protein sequence ID" value="MFC3689969.1"/>
    <property type="molecule type" value="Genomic_DNA"/>
</dbReference>
<evidence type="ECO:0000256" key="1">
    <source>
        <dbReference type="ARBA" id="ARBA00004115"/>
    </source>
</evidence>
<comment type="similarity">
    <text evidence="2">Belongs to the malectin family.</text>
</comment>
<dbReference type="InterPro" id="IPR008979">
    <property type="entry name" value="Galactose-bd-like_sf"/>
</dbReference>
<organism evidence="12 13">
    <name type="scientific">Aquipuribacter hungaricus</name>
    <dbReference type="NCBI Taxonomy" id="545624"/>
    <lineage>
        <taxon>Bacteria</taxon>
        <taxon>Bacillati</taxon>
        <taxon>Actinomycetota</taxon>
        <taxon>Actinomycetes</taxon>
        <taxon>Micrococcales</taxon>
        <taxon>Intrasporangiaceae</taxon>
        <taxon>Aquipuribacter</taxon>
    </lineage>
</organism>
<evidence type="ECO:0000259" key="11">
    <source>
        <dbReference type="Pfam" id="PF11721"/>
    </source>
</evidence>
<keyword evidence="5" id="KW-0256">Endoplasmic reticulum</keyword>
<evidence type="ECO:0000256" key="4">
    <source>
        <dbReference type="ARBA" id="ARBA00022729"/>
    </source>
</evidence>
<evidence type="ECO:0000313" key="13">
    <source>
        <dbReference type="Proteomes" id="UP001595685"/>
    </source>
</evidence>
<proteinExistence type="inferred from homology"/>
<accession>A0ABV7WJE5</accession>
<name>A0ABV7WJE5_9MICO</name>
<evidence type="ECO:0000256" key="3">
    <source>
        <dbReference type="ARBA" id="ARBA00022692"/>
    </source>
</evidence>
<dbReference type="RefSeq" id="WP_340289722.1">
    <property type="nucleotide sequence ID" value="NZ_JBBEOI010000010.1"/>
</dbReference>
<dbReference type="PANTHER" id="PTHR13460">
    <property type="match status" value="1"/>
</dbReference>
<dbReference type="PANTHER" id="PTHR13460:SF0">
    <property type="entry name" value="MALECTIN"/>
    <property type="match status" value="1"/>
</dbReference>
<dbReference type="Proteomes" id="UP001595685">
    <property type="component" value="Unassembled WGS sequence"/>
</dbReference>
<sequence>MPLARSRARSATGGVLAALVAAVATVVPASAAPAAPAATSHLATGQPATVQAASVQAPVRINAGGPAGTFEGQAYQADRWYVGGTTSWSGDTVAGTTSSALYQARRIGAQGYAIPVLSGTYDVTVATAETWFTTSGARRFSATAEGTTVFRDLDLHSTVGHDRAHRVTARVTVTDGRLDLAFAATVDKSVVAGITVLPVGAAAPAPAPAPVAPAPAPVAGATRLEIKPPVLVDPVTVYLTSTNQTPRLDPTKDYRLVIKDGLVDIGTGSIQIGGGRNSVLIGGEIRSAASSKPLVIKRVNGAAGGHVYVEGVRLTSSTGVGKEGINVDVRTTGTRYTVQNVKIDKIDSGSSGHHADMVQVWGGGRDGLFEINRLDGYSGYQNFMLNPADYGTDDSSLRYRFSRVRAEHDGDGGIMAYAAGREYTPGKYRIEMRDVAFVHPRKTVIDGSVFQGTYHVVDMAGVRLARPGTVPSPLLGTPGRSYVSPGYVG</sequence>
<dbReference type="InterPro" id="IPR021720">
    <property type="entry name" value="Malectin_dom"/>
</dbReference>
<evidence type="ECO:0000256" key="2">
    <source>
        <dbReference type="ARBA" id="ARBA00009141"/>
    </source>
</evidence>
<dbReference type="Gene3D" id="2.60.120.430">
    <property type="entry name" value="Galactose-binding lectin"/>
    <property type="match status" value="1"/>
</dbReference>
<keyword evidence="3" id="KW-0812">Transmembrane</keyword>
<comment type="subcellular location">
    <subcellularLocation>
        <location evidence="1">Endoplasmic reticulum membrane</location>
        <topology evidence="1">Single-pass type I membrane protein</topology>
    </subcellularLocation>
</comment>
<evidence type="ECO:0000256" key="7">
    <source>
        <dbReference type="ARBA" id="ARBA00023136"/>
    </source>
</evidence>
<reference evidence="13" key="1">
    <citation type="journal article" date="2019" name="Int. J. Syst. Evol. Microbiol.">
        <title>The Global Catalogue of Microorganisms (GCM) 10K type strain sequencing project: providing services to taxonomists for standard genome sequencing and annotation.</title>
        <authorList>
            <consortium name="The Broad Institute Genomics Platform"/>
            <consortium name="The Broad Institute Genome Sequencing Center for Infectious Disease"/>
            <person name="Wu L."/>
            <person name="Ma J."/>
        </authorList>
    </citation>
    <scope>NUCLEOTIDE SEQUENCE [LARGE SCALE GENOMIC DNA]</scope>
    <source>
        <strain evidence="13">NCAIM B.02333</strain>
    </source>
</reference>
<keyword evidence="7" id="KW-0472">Membrane</keyword>
<protein>
    <submittedName>
        <fullName evidence="12">Malectin domain-containing carbohydrate-binding protein</fullName>
    </submittedName>
</protein>
<feature type="domain" description="Malectin" evidence="11">
    <location>
        <begin position="60"/>
        <end position="189"/>
    </location>
</feature>
<evidence type="ECO:0000256" key="5">
    <source>
        <dbReference type="ARBA" id="ARBA00022824"/>
    </source>
</evidence>
<gene>
    <name evidence="12" type="ORF">ACFOLH_16595</name>
</gene>
<keyword evidence="4 10" id="KW-0732">Signal</keyword>
<comment type="caution">
    <text evidence="12">The sequence shown here is derived from an EMBL/GenBank/DDBJ whole genome shotgun (WGS) entry which is preliminary data.</text>
</comment>